<organism evidence="2 3">
    <name type="scientific">Nonomuraea jiangxiensis</name>
    <dbReference type="NCBI Taxonomy" id="633440"/>
    <lineage>
        <taxon>Bacteria</taxon>
        <taxon>Bacillati</taxon>
        <taxon>Actinomycetota</taxon>
        <taxon>Actinomycetes</taxon>
        <taxon>Streptosporangiales</taxon>
        <taxon>Streptosporangiaceae</taxon>
        <taxon>Nonomuraea</taxon>
    </lineage>
</organism>
<feature type="compositionally biased region" description="Basic residues" evidence="1">
    <location>
        <begin position="234"/>
        <end position="249"/>
    </location>
</feature>
<name>A0A1G9GMV1_9ACTN</name>
<gene>
    <name evidence="2" type="ORF">SAMN05421869_12186</name>
</gene>
<sequence>MTRPRRFPQHSSQLSPGPNLTHARDCDTPERPQSTRTTPNTPPHTRWTCPRTHPQAPTGPPPTRRPRANALPVRGGPDQTRHPHAHQDPGSPLGAPRRREDVRRGPAQRGRHPAQTPPSHHEHASERHRDPRPDTPTHPESPTRRATHTHTKAQERTRHPHARKGPDQTRRPHTHEDPGPPLARRVGEKMCGGARRNADSAQHRHPLTPRARLGATPRPPTGHAHTRGVPERTRHPHAHWTRPPTHTRRPRPDAPPAHTRRPRSRRATHTHTDAGANAPAHARAGPDRMRRLHAHQDPGPPLARRVGEKVCGGARRNADGAQHGHPSHSTSTASERRPGTPSPPSRPKPAEDPGVHPARQGPSTTLKETQGLDGVRPGP</sequence>
<feature type="compositionally biased region" description="Basic residues" evidence="1">
    <location>
        <begin position="258"/>
        <end position="269"/>
    </location>
</feature>
<evidence type="ECO:0000313" key="3">
    <source>
        <dbReference type="Proteomes" id="UP000199202"/>
    </source>
</evidence>
<keyword evidence="3" id="KW-1185">Reference proteome</keyword>
<feature type="compositionally biased region" description="Basic and acidic residues" evidence="1">
    <location>
        <begin position="119"/>
        <end position="143"/>
    </location>
</feature>
<dbReference type="Proteomes" id="UP000199202">
    <property type="component" value="Unassembled WGS sequence"/>
</dbReference>
<feature type="compositionally biased region" description="Low complexity" evidence="1">
    <location>
        <begin position="35"/>
        <end position="56"/>
    </location>
</feature>
<dbReference type="EMBL" id="FNDJ01000021">
    <property type="protein sequence ID" value="SDL01942.1"/>
    <property type="molecule type" value="Genomic_DNA"/>
</dbReference>
<feature type="compositionally biased region" description="Polar residues" evidence="1">
    <location>
        <begin position="9"/>
        <end position="18"/>
    </location>
</feature>
<dbReference type="AlphaFoldDB" id="A0A1G9GMV1"/>
<protein>
    <submittedName>
        <fullName evidence="2">Uncharacterized protein</fullName>
    </submittedName>
</protein>
<evidence type="ECO:0000256" key="1">
    <source>
        <dbReference type="SAM" id="MobiDB-lite"/>
    </source>
</evidence>
<reference evidence="2 3" key="1">
    <citation type="submission" date="2016-10" db="EMBL/GenBank/DDBJ databases">
        <authorList>
            <person name="de Groot N.N."/>
        </authorList>
    </citation>
    <scope>NUCLEOTIDE SEQUENCE [LARGE SCALE GENOMIC DNA]</scope>
    <source>
        <strain evidence="2 3">CGMCC 4.6533</strain>
    </source>
</reference>
<feature type="compositionally biased region" description="Low complexity" evidence="1">
    <location>
        <begin position="274"/>
        <end position="283"/>
    </location>
</feature>
<feature type="region of interest" description="Disordered" evidence="1">
    <location>
        <begin position="1"/>
        <end position="379"/>
    </location>
</feature>
<dbReference type="STRING" id="633440.SAMN05421869_12186"/>
<evidence type="ECO:0000313" key="2">
    <source>
        <dbReference type="EMBL" id="SDL01942.1"/>
    </source>
</evidence>
<feature type="compositionally biased region" description="Basic and acidic residues" evidence="1">
    <location>
        <begin position="164"/>
        <end position="178"/>
    </location>
</feature>
<accession>A0A1G9GMV1</accession>
<proteinExistence type="predicted"/>